<organism evidence="2 3">
    <name type="scientific">Riccia sorocarpa</name>
    <dbReference type="NCBI Taxonomy" id="122646"/>
    <lineage>
        <taxon>Eukaryota</taxon>
        <taxon>Viridiplantae</taxon>
        <taxon>Streptophyta</taxon>
        <taxon>Embryophyta</taxon>
        <taxon>Marchantiophyta</taxon>
        <taxon>Marchantiopsida</taxon>
        <taxon>Marchantiidae</taxon>
        <taxon>Marchantiales</taxon>
        <taxon>Ricciaceae</taxon>
        <taxon>Riccia</taxon>
    </lineage>
</organism>
<keyword evidence="3" id="KW-1185">Reference proteome</keyword>
<evidence type="ECO:0000313" key="2">
    <source>
        <dbReference type="EMBL" id="KAL3694348.1"/>
    </source>
</evidence>
<feature type="compositionally biased region" description="Acidic residues" evidence="1">
    <location>
        <begin position="84"/>
        <end position="93"/>
    </location>
</feature>
<dbReference type="EMBL" id="JBJQOH010000003">
    <property type="protein sequence ID" value="KAL3694348.1"/>
    <property type="molecule type" value="Genomic_DNA"/>
</dbReference>
<gene>
    <name evidence="2" type="ORF">R1sor_007999</name>
</gene>
<feature type="compositionally biased region" description="Basic and acidic residues" evidence="1">
    <location>
        <begin position="146"/>
        <end position="157"/>
    </location>
</feature>
<accession>A0ABD3HSB4</accession>
<name>A0ABD3HSB4_9MARC</name>
<feature type="compositionally biased region" description="Basic and acidic residues" evidence="1">
    <location>
        <begin position="230"/>
        <end position="253"/>
    </location>
</feature>
<sequence length="253" mass="27792">MDKQQSNLTLGGSLMSSKANQLHVVIDKVVSSQSKRKLLERESIKQALSSGIFDVLPKDVVHYLPSPELAAKTSVRPIAAELELSDDEDDAIAEDIPQTKVHEAEPWASAKKSHVDKGKAVAVEEPKKKPVSRPKGKLLGTSINAEKARFNRDTQKDSKKRPRESVTPTPPPKPKSPIENWSSKKEKSSFSEEAAGVGAGEATKEDSSDSDTPPPTQTVTKRGAKLKTLKQMDKSHIDKEKKEIRTKAVERCR</sequence>
<evidence type="ECO:0000256" key="1">
    <source>
        <dbReference type="SAM" id="MobiDB-lite"/>
    </source>
</evidence>
<feature type="region of interest" description="Disordered" evidence="1">
    <location>
        <begin position="84"/>
        <end position="253"/>
    </location>
</feature>
<dbReference type="Proteomes" id="UP001633002">
    <property type="component" value="Unassembled WGS sequence"/>
</dbReference>
<reference evidence="2 3" key="1">
    <citation type="submission" date="2024-09" db="EMBL/GenBank/DDBJ databases">
        <title>Chromosome-scale assembly of Riccia sorocarpa.</title>
        <authorList>
            <person name="Paukszto L."/>
        </authorList>
    </citation>
    <scope>NUCLEOTIDE SEQUENCE [LARGE SCALE GENOMIC DNA]</scope>
    <source>
        <strain evidence="2">LP-2024</strain>
        <tissue evidence="2">Aerial parts of the thallus</tissue>
    </source>
</reference>
<evidence type="ECO:0000313" key="3">
    <source>
        <dbReference type="Proteomes" id="UP001633002"/>
    </source>
</evidence>
<feature type="compositionally biased region" description="Basic and acidic residues" evidence="1">
    <location>
        <begin position="113"/>
        <end position="128"/>
    </location>
</feature>
<dbReference type="AlphaFoldDB" id="A0ABD3HSB4"/>
<proteinExistence type="predicted"/>
<protein>
    <submittedName>
        <fullName evidence="2">Uncharacterized protein</fullName>
    </submittedName>
</protein>
<comment type="caution">
    <text evidence="2">The sequence shown here is derived from an EMBL/GenBank/DDBJ whole genome shotgun (WGS) entry which is preliminary data.</text>
</comment>